<dbReference type="InterPro" id="IPR011990">
    <property type="entry name" value="TPR-like_helical_dom_sf"/>
</dbReference>
<dbReference type="InterPro" id="IPR056413">
    <property type="entry name" value="TPR_CcmH_CycH"/>
</dbReference>
<keyword evidence="7" id="KW-0812">Transmembrane</keyword>
<keyword evidence="4 5" id="KW-0802">TPR repeat</keyword>
<accession>A0A495VD42</accession>
<evidence type="ECO:0000256" key="7">
    <source>
        <dbReference type="SAM" id="Phobius"/>
    </source>
</evidence>
<dbReference type="SUPFAM" id="SSF48452">
    <property type="entry name" value="TPR-like"/>
    <property type="match status" value="1"/>
</dbReference>
<evidence type="ECO:0000256" key="3">
    <source>
        <dbReference type="ARBA" id="ARBA00022748"/>
    </source>
</evidence>
<feature type="compositionally biased region" description="Polar residues" evidence="6">
    <location>
        <begin position="435"/>
        <end position="445"/>
    </location>
</feature>
<dbReference type="GO" id="GO:0030313">
    <property type="term" value="C:cell envelope"/>
    <property type="evidence" value="ECO:0007669"/>
    <property type="project" value="UniProtKB-SubCell"/>
</dbReference>
<gene>
    <name evidence="10" type="ORF">BDD21_4062</name>
</gene>
<dbReference type="InterPro" id="IPR051263">
    <property type="entry name" value="C-type_cytochrome_biogenesis"/>
</dbReference>
<dbReference type="Pfam" id="PF23914">
    <property type="entry name" value="TPR_CcmH_CycH"/>
    <property type="match status" value="1"/>
</dbReference>
<dbReference type="InterPro" id="IPR019734">
    <property type="entry name" value="TPR_rpt"/>
</dbReference>
<dbReference type="Gene3D" id="1.25.40.10">
    <property type="entry name" value="Tetratricopeptide repeat domain"/>
    <property type="match status" value="1"/>
</dbReference>
<evidence type="ECO:0000256" key="2">
    <source>
        <dbReference type="ARBA" id="ARBA00022737"/>
    </source>
</evidence>
<dbReference type="EMBL" id="RBXL01000001">
    <property type="protein sequence ID" value="RKT46543.1"/>
    <property type="molecule type" value="Genomic_DNA"/>
</dbReference>
<organism evidence="10 11">
    <name type="scientific">Thiocapsa rosea</name>
    <dbReference type="NCBI Taxonomy" id="69360"/>
    <lineage>
        <taxon>Bacteria</taxon>
        <taxon>Pseudomonadati</taxon>
        <taxon>Pseudomonadota</taxon>
        <taxon>Gammaproteobacteria</taxon>
        <taxon>Chromatiales</taxon>
        <taxon>Chromatiaceae</taxon>
        <taxon>Thiocapsa</taxon>
    </lineage>
</organism>
<dbReference type="PANTHER" id="PTHR47870">
    <property type="entry name" value="CYTOCHROME C-TYPE BIOGENESIS PROTEIN CCMH"/>
    <property type="match status" value="1"/>
</dbReference>
<keyword evidence="3" id="KW-0201">Cytochrome c-type biogenesis</keyword>
<proteinExistence type="predicted"/>
<dbReference type="AlphaFoldDB" id="A0A495VD42"/>
<dbReference type="GO" id="GO:0017004">
    <property type="term" value="P:cytochrome complex assembly"/>
    <property type="evidence" value="ECO:0007669"/>
    <property type="project" value="UniProtKB-KW"/>
</dbReference>
<keyword evidence="11" id="KW-1185">Reference proteome</keyword>
<evidence type="ECO:0000313" key="10">
    <source>
        <dbReference type="EMBL" id="RKT46543.1"/>
    </source>
</evidence>
<evidence type="ECO:0000256" key="4">
    <source>
        <dbReference type="ARBA" id="ARBA00022803"/>
    </source>
</evidence>
<evidence type="ECO:0000259" key="8">
    <source>
        <dbReference type="Pfam" id="PF23892"/>
    </source>
</evidence>
<keyword evidence="7" id="KW-0472">Membrane</keyword>
<dbReference type="PANTHER" id="PTHR47870:SF1">
    <property type="entry name" value="CYTOCHROME C-TYPE BIOGENESIS PROTEIN CCMH"/>
    <property type="match status" value="1"/>
</dbReference>
<protein>
    <submittedName>
        <fullName evidence="10">Cytochrome c-type biogenesis protein CcmH</fullName>
    </submittedName>
</protein>
<dbReference type="Proteomes" id="UP000274556">
    <property type="component" value="Unassembled WGS sequence"/>
</dbReference>
<dbReference type="Pfam" id="PF23892">
    <property type="entry name" value="Ig_CycH"/>
    <property type="match status" value="1"/>
</dbReference>
<evidence type="ECO:0000256" key="1">
    <source>
        <dbReference type="ARBA" id="ARBA00004196"/>
    </source>
</evidence>
<feature type="domain" description="Cytochrome c-type biogenesis protein H Ig-like" evidence="8">
    <location>
        <begin position="341"/>
        <end position="448"/>
    </location>
</feature>
<feature type="repeat" description="TPR" evidence="5">
    <location>
        <begin position="169"/>
        <end position="202"/>
    </location>
</feature>
<evidence type="ECO:0000256" key="6">
    <source>
        <dbReference type="SAM" id="MobiDB-lite"/>
    </source>
</evidence>
<comment type="caution">
    <text evidence="10">The sequence shown here is derived from an EMBL/GenBank/DDBJ whole genome shotgun (WGS) entry which is preliminary data.</text>
</comment>
<feature type="region of interest" description="Disordered" evidence="6">
    <location>
        <begin position="295"/>
        <end position="339"/>
    </location>
</feature>
<dbReference type="PROSITE" id="PS50005">
    <property type="entry name" value="TPR"/>
    <property type="match status" value="1"/>
</dbReference>
<evidence type="ECO:0000256" key="5">
    <source>
        <dbReference type="PROSITE-ProRule" id="PRU00339"/>
    </source>
</evidence>
<dbReference type="NCBIfam" id="TIGR03142">
    <property type="entry name" value="cytochro_ccmI"/>
    <property type="match status" value="1"/>
</dbReference>
<dbReference type="OrthoDB" id="9776053at2"/>
<reference evidence="10 11" key="1">
    <citation type="submission" date="2018-10" db="EMBL/GenBank/DDBJ databases">
        <title>Genomic Encyclopedia of Archaeal and Bacterial Type Strains, Phase II (KMG-II): from individual species to whole genera.</title>
        <authorList>
            <person name="Goeker M."/>
        </authorList>
    </citation>
    <scope>NUCLEOTIDE SEQUENCE [LARGE SCALE GENOMIC DNA]</scope>
    <source>
        <strain evidence="10 11">DSM 235</strain>
    </source>
</reference>
<feature type="region of interest" description="Disordered" evidence="6">
    <location>
        <begin position="421"/>
        <end position="452"/>
    </location>
</feature>
<comment type="subcellular location">
    <subcellularLocation>
        <location evidence="1">Cell envelope</location>
    </subcellularLocation>
</comment>
<sequence length="452" mass="48015">MTIFWILVTGLAGLALLFVLAPLLSVARETDHNDVDLDKVNLGLFKQQLAELDADLAAGKLDESQYDSARQDLEREALNNLDTKTGEQPRAMSLPNPRLTALALVVAVPASALALYLMLGSQEMIPRLDAGTEDQVAARGHNGAADGMSSLDVLVAQLEERLQKTPDDTEGWIMLGRTYFAMQDAAKAETAWARAYALRPKDSQVLVAYADALAANNDNSLEGRPSALIAEALEIDPNDVTARWLSGMAAFQRGQFTAAAVSWKRVLGEIDPESEDAAELRRLIDNAEQRAGVVPSAAGLAEKNGAGELGSAGDARASNGDDERQPESKPANQADAGAPAIEVEVSLAPALLDRSPPDTTVFVYAKAAAGPPMPLAVQRIRVADLPKTLRLDDSMAMMPTMKLSRFPQVIVGARVSTSGQAMPQSGDLEGETGLIPSSGSTQVTVSIDRVRP</sequence>
<dbReference type="InterPro" id="IPR056412">
    <property type="entry name" value="Ig_CycH"/>
</dbReference>
<keyword evidence="2" id="KW-0677">Repeat</keyword>
<dbReference type="RefSeq" id="WP_120798643.1">
    <property type="nucleotide sequence ID" value="NZ_RBXL01000001.1"/>
</dbReference>
<feature type="domain" description="Cytochrome c-type biogenesis protein H TPR" evidence="9">
    <location>
        <begin position="151"/>
        <end position="275"/>
    </location>
</feature>
<evidence type="ECO:0000259" key="9">
    <source>
        <dbReference type="Pfam" id="PF23914"/>
    </source>
</evidence>
<evidence type="ECO:0000313" key="11">
    <source>
        <dbReference type="Proteomes" id="UP000274556"/>
    </source>
</evidence>
<name>A0A495VD42_9GAMM</name>
<keyword evidence="7" id="KW-1133">Transmembrane helix</keyword>
<feature type="transmembrane region" description="Helical" evidence="7">
    <location>
        <begin position="99"/>
        <end position="119"/>
    </location>
</feature>
<dbReference type="InterPro" id="IPR017560">
    <property type="entry name" value="Cyt_c_biogenesis_CcmI"/>
</dbReference>